<evidence type="ECO:0000313" key="2">
    <source>
        <dbReference type="EMBL" id="QJW93125.1"/>
    </source>
</evidence>
<protein>
    <submittedName>
        <fullName evidence="2">Uncharacterized protein</fullName>
    </submittedName>
</protein>
<proteinExistence type="predicted"/>
<dbReference type="AlphaFoldDB" id="A0A6M5YGJ0"/>
<reference evidence="3" key="1">
    <citation type="submission" date="2020-05" db="EMBL/GenBank/DDBJ databases">
        <title>Frigoriglobus tundricola gen. nov., sp. nov., a psychrotolerant cellulolytic planctomycete of the family Gemmataceae with two divergent copies of 16S rRNA gene.</title>
        <authorList>
            <person name="Kulichevskaya I.S."/>
            <person name="Ivanova A.A."/>
            <person name="Naumoff D.G."/>
            <person name="Beletsky A.V."/>
            <person name="Rijpstra W.I.C."/>
            <person name="Sinninghe Damste J.S."/>
            <person name="Mardanov A.V."/>
            <person name="Ravin N.V."/>
            <person name="Dedysh S.N."/>
        </authorList>
    </citation>
    <scope>NUCLEOTIDE SEQUENCE [LARGE SCALE GENOMIC DNA]</scope>
    <source>
        <strain evidence="3">PL17</strain>
    </source>
</reference>
<feature type="region of interest" description="Disordered" evidence="1">
    <location>
        <begin position="46"/>
        <end position="76"/>
    </location>
</feature>
<feature type="compositionally biased region" description="Polar residues" evidence="1">
    <location>
        <begin position="66"/>
        <end position="76"/>
    </location>
</feature>
<evidence type="ECO:0000313" key="3">
    <source>
        <dbReference type="Proteomes" id="UP000503447"/>
    </source>
</evidence>
<gene>
    <name evidence="2" type="ORF">FTUN_0628</name>
</gene>
<organism evidence="2 3">
    <name type="scientific">Frigoriglobus tundricola</name>
    <dbReference type="NCBI Taxonomy" id="2774151"/>
    <lineage>
        <taxon>Bacteria</taxon>
        <taxon>Pseudomonadati</taxon>
        <taxon>Planctomycetota</taxon>
        <taxon>Planctomycetia</taxon>
        <taxon>Gemmatales</taxon>
        <taxon>Gemmataceae</taxon>
        <taxon>Frigoriglobus</taxon>
    </lineage>
</organism>
<name>A0A6M5YGJ0_9BACT</name>
<dbReference type="KEGG" id="ftj:FTUN_0628"/>
<accession>A0A6M5YGJ0</accession>
<evidence type="ECO:0000256" key="1">
    <source>
        <dbReference type="SAM" id="MobiDB-lite"/>
    </source>
</evidence>
<dbReference type="Proteomes" id="UP000503447">
    <property type="component" value="Chromosome"/>
</dbReference>
<dbReference type="EMBL" id="CP053452">
    <property type="protein sequence ID" value="QJW93125.1"/>
    <property type="molecule type" value="Genomic_DNA"/>
</dbReference>
<sequence length="76" mass="8167">MTSRSYNPLACIPSPEIVRRKLHETEALAARLRILLDLAERLRAPLDSPTATSPTNAAPFAGQGVALNTSAQPDSR</sequence>
<keyword evidence="3" id="KW-1185">Reference proteome</keyword>
<dbReference type="RefSeq" id="WP_171469388.1">
    <property type="nucleotide sequence ID" value="NZ_CP053452.2"/>
</dbReference>